<evidence type="ECO:0000256" key="1">
    <source>
        <dbReference type="ARBA" id="ARBA00004141"/>
    </source>
</evidence>
<comment type="caution">
    <text evidence="7">The sequence shown here is derived from an EMBL/GenBank/DDBJ whole genome shotgun (WGS) entry which is preliminary data.</text>
</comment>
<feature type="transmembrane region" description="Helical" evidence="5">
    <location>
        <begin position="215"/>
        <end position="230"/>
    </location>
</feature>
<dbReference type="AlphaFoldDB" id="A0A9Q1ZC32"/>
<evidence type="ECO:0000256" key="2">
    <source>
        <dbReference type="ARBA" id="ARBA00022692"/>
    </source>
</evidence>
<dbReference type="Pfam" id="PF04932">
    <property type="entry name" value="Wzy_C"/>
    <property type="match status" value="1"/>
</dbReference>
<feature type="transmembrane region" description="Helical" evidence="5">
    <location>
        <begin position="16"/>
        <end position="35"/>
    </location>
</feature>
<dbReference type="OrthoDB" id="2087636at2"/>
<dbReference type="EMBL" id="LGVR01000017">
    <property type="protein sequence ID" value="KOA89470.1"/>
    <property type="molecule type" value="Genomic_DNA"/>
</dbReference>
<name>A0A9Q1ZC32_CLOBO</name>
<evidence type="ECO:0000313" key="8">
    <source>
        <dbReference type="Proteomes" id="UP000037540"/>
    </source>
</evidence>
<feature type="transmembrane region" description="Helical" evidence="5">
    <location>
        <begin position="361"/>
        <end position="380"/>
    </location>
</feature>
<dbReference type="InterPro" id="IPR051533">
    <property type="entry name" value="WaaL-like"/>
</dbReference>
<dbReference type="PANTHER" id="PTHR37422:SF13">
    <property type="entry name" value="LIPOPOLYSACCHARIDE BIOSYNTHESIS PROTEIN PA4999-RELATED"/>
    <property type="match status" value="1"/>
</dbReference>
<feature type="transmembrane region" description="Helical" evidence="5">
    <location>
        <begin position="41"/>
        <end position="60"/>
    </location>
</feature>
<feature type="domain" description="O-antigen ligase-related" evidence="6">
    <location>
        <begin position="199"/>
        <end position="343"/>
    </location>
</feature>
<evidence type="ECO:0000256" key="5">
    <source>
        <dbReference type="SAM" id="Phobius"/>
    </source>
</evidence>
<protein>
    <recommendedName>
        <fullName evidence="6">O-antigen ligase-related domain-containing protein</fullName>
    </recommendedName>
</protein>
<organism evidence="7 8">
    <name type="scientific">Clostridium botulinum</name>
    <dbReference type="NCBI Taxonomy" id="1491"/>
    <lineage>
        <taxon>Bacteria</taxon>
        <taxon>Bacillati</taxon>
        <taxon>Bacillota</taxon>
        <taxon>Clostridia</taxon>
        <taxon>Eubacteriales</taxon>
        <taxon>Clostridiaceae</taxon>
        <taxon>Clostridium</taxon>
    </lineage>
</organism>
<sequence>MENNNIQKHNHNKDDMAIISKISLLIFFTIALNVDFNSSEIAWWGSFVFVIAGLFIHILKNGFIIKKYSFKYIVWSMIFIGFSVFSVSWALQPQFSIEVIKKMIIRSLVLWCISIMCTKKKNFITILKLFIIASLINEAYIFSVIDIKTIGSMRIGAGSLGEKWNANDIGMIMSFAAFMATFLYRYEQKKSKKYVYLIAIILLGVIVVFTGSKKAVFIFSFASLLFYYITSKNKLGAMVIVLLGAIITIYLIMNVPVLYNIMGERIEKLFFYFTGNGSTDNSTMLRIQMIEDGFSWFKDKFIIGYGINNYNELYGSMTGWYTYSHNNYIELLIDLGIVGCIIYYFSYIYILKNTLKRTKQLFSAFSCSAVITILISELGLVSYDVLYVQLLICLGFAAISIDIQEENTCEEGSKVN</sequence>
<feature type="transmembrane region" description="Helical" evidence="5">
    <location>
        <begin position="328"/>
        <end position="349"/>
    </location>
</feature>
<evidence type="ECO:0000256" key="4">
    <source>
        <dbReference type="ARBA" id="ARBA00023136"/>
    </source>
</evidence>
<feature type="transmembrane region" description="Helical" evidence="5">
    <location>
        <begin position="126"/>
        <end position="145"/>
    </location>
</feature>
<proteinExistence type="predicted"/>
<feature type="transmembrane region" description="Helical" evidence="5">
    <location>
        <begin position="193"/>
        <end position="209"/>
    </location>
</feature>
<dbReference type="InterPro" id="IPR007016">
    <property type="entry name" value="O-antigen_ligase-rel_domated"/>
</dbReference>
<gene>
    <name evidence="7" type="ORF">ADU74_04315</name>
</gene>
<reference evidence="7 8" key="1">
    <citation type="submission" date="2015-07" db="EMBL/GenBank/DDBJ databases">
        <title>Draft genome sequences of 17 French Clostridium botulinum group III.</title>
        <authorList>
            <person name="Woudstra C."/>
            <person name="Le Marechal C."/>
            <person name="Souillard R."/>
            <person name="Bayon-Auboyer M.-H."/>
            <person name="Dessouter D."/>
            <person name="Fach P."/>
        </authorList>
    </citation>
    <scope>NUCLEOTIDE SEQUENCE [LARGE SCALE GENOMIC DNA]</scope>
    <source>
        <strain evidence="7 8">12LNRI-CD</strain>
    </source>
</reference>
<keyword evidence="4 5" id="KW-0472">Membrane</keyword>
<keyword evidence="2 5" id="KW-0812">Transmembrane</keyword>
<dbReference type="Proteomes" id="UP000037540">
    <property type="component" value="Unassembled WGS sequence"/>
</dbReference>
<feature type="transmembrane region" description="Helical" evidence="5">
    <location>
        <begin position="237"/>
        <end position="259"/>
    </location>
</feature>
<evidence type="ECO:0000256" key="3">
    <source>
        <dbReference type="ARBA" id="ARBA00022989"/>
    </source>
</evidence>
<dbReference type="PANTHER" id="PTHR37422">
    <property type="entry name" value="TEICHURONIC ACID BIOSYNTHESIS PROTEIN TUAE"/>
    <property type="match status" value="1"/>
</dbReference>
<evidence type="ECO:0000259" key="6">
    <source>
        <dbReference type="Pfam" id="PF04932"/>
    </source>
</evidence>
<evidence type="ECO:0000313" key="7">
    <source>
        <dbReference type="EMBL" id="KOA89470.1"/>
    </source>
</evidence>
<dbReference type="GO" id="GO:0016020">
    <property type="term" value="C:membrane"/>
    <property type="evidence" value="ECO:0007669"/>
    <property type="project" value="UniProtKB-SubCell"/>
</dbReference>
<dbReference type="RefSeq" id="WP_013724926.1">
    <property type="nucleotide sequence ID" value="NZ_LGVO01000064.1"/>
</dbReference>
<comment type="subcellular location">
    <subcellularLocation>
        <location evidence="1">Membrane</location>
        <topology evidence="1">Multi-pass membrane protein</topology>
    </subcellularLocation>
</comment>
<feature type="transmembrane region" description="Helical" evidence="5">
    <location>
        <begin position="72"/>
        <end position="91"/>
    </location>
</feature>
<accession>A0A9Q1ZC32</accession>
<keyword evidence="3 5" id="KW-1133">Transmembrane helix</keyword>